<proteinExistence type="predicted"/>
<keyword evidence="1" id="KW-0732">Signal</keyword>
<dbReference type="AlphaFoldDB" id="A0A0J6W7K3"/>
<dbReference type="EMBL" id="JYNX01000036">
    <property type="protein sequence ID" value="KMO79225.1"/>
    <property type="molecule type" value="Genomic_DNA"/>
</dbReference>
<gene>
    <name evidence="2" type="ORF">MCHUDSM44219_02767</name>
</gene>
<organism evidence="2 3">
    <name type="scientific">Mycolicibacterium chubuense</name>
    <name type="common">Mycobacterium chubuense</name>
    <dbReference type="NCBI Taxonomy" id="1800"/>
    <lineage>
        <taxon>Bacteria</taxon>
        <taxon>Bacillati</taxon>
        <taxon>Actinomycetota</taxon>
        <taxon>Actinomycetes</taxon>
        <taxon>Mycobacteriales</taxon>
        <taxon>Mycobacteriaceae</taxon>
        <taxon>Mycolicibacterium</taxon>
    </lineage>
</organism>
<accession>A0A0J6W7K3</accession>
<protein>
    <recommendedName>
        <fullName evidence="4">DUF2599 domain-containing protein</fullName>
    </recommendedName>
</protein>
<feature type="signal peptide" evidence="1">
    <location>
        <begin position="1"/>
        <end position="23"/>
    </location>
</feature>
<evidence type="ECO:0000313" key="2">
    <source>
        <dbReference type="EMBL" id="KMO79225.1"/>
    </source>
</evidence>
<evidence type="ECO:0000256" key="1">
    <source>
        <dbReference type="SAM" id="SignalP"/>
    </source>
</evidence>
<name>A0A0J6W7K3_MYCCU</name>
<evidence type="ECO:0000313" key="3">
    <source>
        <dbReference type="Proteomes" id="UP000036176"/>
    </source>
</evidence>
<comment type="caution">
    <text evidence="2">The sequence shown here is derived from an EMBL/GenBank/DDBJ whole genome shotgun (WGS) entry which is preliminary data.</text>
</comment>
<dbReference type="Proteomes" id="UP000036176">
    <property type="component" value="Unassembled WGS sequence"/>
</dbReference>
<evidence type="ECO:0008006" key="4">
    <source>
        <dbReference type="Google" id="ProtNLM"/>
    </source>
</evidence>
<keyword evidence="3" id="KW-1185">Reference proteome</keyword>
<dbReference type="InterPro" id="IPR019719">
    <property type="entry name" value="DUF2599"/>
</dbReference>
<dbReference type="PATRIC" id="fig|1800.3.peg.2774"/>
<sequence length="136" mass="14448" precursor="true">MRLALIGMAACAVALTGAPHAAATPGLQPPPYIDHVKWAKWGDLSSLRVYPTAAGRDTSGRPGTAAQADEAWNEILALSPDAAIAGMKEQFVCHWQFAEIAQPGKVSWNLEPWRPEVSPDQMIAAGCNPGGTEEPF</sequence>
<feature type="chain" id="PRO_5005284028" description="DUF2599 domain-containing protein" evidence="1">
    <location>
        <begin position="24"/>
        <end position="136"/>
    </location>
</feature>
<reference evidence="2 3" key="1">
    <citation type="journal article" date="2015" name="Genome Biol. Evol.">
        <title>Characterization of Three Mycobacterium spp. with Potential Use in Bioremediation by Genome Sequencing and Comparative Genomics.</title>
        <authorList>
            <person name="Das S."/>
            <person name="Pettersson B.M."/>
            <person name="Behra P.R."/>
            <person name="Ramesh M."/>
            <person name="Dasgupta S."/>
            <person name="Bhattacharya A."/>
            <person name="Kirsebom L.A."/>
        </authorList>
    </citation>
    <scope>NUCLEOTIDE SEQUENCE [LARGE SCALE GENOMIC DNA]</scope>
    <source>
        <strain evidence="2 3">DSM 44219</strain>
    </source>
</reference>
<dbReference type="Pfam" id="PF10783">
    <property type="entry name" value="DUF2599"/>
    <property type="match status" value="1"/>
</dbReference>